<dbReference type="EMBL" id="DSDS01000066">
    <property type="protein sequence ID" value="HET97656.1"/>
    <property type="molecule type" value="Genomic_DNA"/>
</dbReference>
<organism evidence="2">
    <name type="scientific">Desulfurivibrio alkaliphilus</name>
    <dbReference type="NCBI Taxonomy" id="427923"/>
    <lineage>
        <taxon>Bacteria</taxon>
        <taxon>Pseudomonadati</taxon>
        <taxon>Thermodesulfobacteriota</taxon>
        <taxon>Desulfobulbia</taxon>
        <taxon>Desulfobulbales</taxon>
        <taxon>Desulfobulbaceae</taxon>
        <taxon>Desulfurivibrio</taxon>
    </lineage>
</organism>
<evidence type="ECO:0000313" key="2">
    <source>
        <dbReference type="EMBL" id="HET97656.1"/>
    </source>
</evidence>
<accession>A0A7C2XNE6</accession>
<sequence length="212" mass="23676">MEALLQEITMLPRVRGAFFSMAEPSLLFSEMPANYQPETMKQLGASLERIFRMNGPCRLSVNSVEMLFDDSLLLAKQAGPGSTLVIIAEPDTNFDLLNMTSAMLIGELRNSAEKIRQNPAKAQQVMGQKRKLDYEEAKEEEPLKSALPIFQESLARAIGPIAAMVIRETVEKWLATGECDKSRFPALAEALCREIEDPPMEQEFRANIAKVL</sequence>
<protein>
    <recommendedName>
        <fullName evidence="1">DUF8082 domain-containing protein</fullName>
    </recommendedName>
</protein>
<dbReference type="Pfam" id="PF26309">
    <property type="entry name" value="DUF8082"/>
    <property type="match status" value="1"/>
</dbReference>
<feature type="domain" description="DUF8082" evidence="1">
    <location>
        <begin position="149"/>
        <end position="211"/>
    </location>
</feature>
<evidence type="ECO:0000259" key="1">
    <source>
        <dbReference type="Pfam" id="PF26309"/>
    </source>
</evidence>
<proteinExistence type="predicted"/>
<dbReference type="AlphaFoldDB" id="A0A7C2XNE6"/>
<name>A0A7C2XNE6_9BACT</name>
<dbReference type="Proteomes" id="UP000885986">
    <property type="component" value="Unassembled WGS sequence"/>
</dbReference>
<comment type="caution">
    <text evidence="2">The sequence shown here is derived from an EMBL/GenBank/DDBJ whole genome shotgun (WGS) entry which is preliminary data.</text>
</comment>
<reference evidence="2" key="1">
    <citation type="journal article" date="2020" name="mSystems">
        <title>Genome- and Community-Level Interaction Insights into Carbon Utilization and Element Cycling Functions of Hydrothermarchaeota in Hydrothermal Sediment.</title>
        <authorList>
            <person name="Zhou Z."/>
            <person name="Liu Y."/>
            <person name="Xu W."/>
            <person name="Pan J."/>
            <person name="Luo Z.H."/>
            <person name="Li M."/>
        </authorList>
    </citation>
    <scope>NUCLEOTIDE SEQUENCE [LARGE SCALE GENOMIC DNA]</scope>
    <source>
        <strain evidence="2">SpSt-1224</strain>
    </source>
</reference>
<gene>
    <name evidence="2" type="ORF">ENN98_02975</name>
</gene>
<dbReference type="InterPro" id="IPR058395">
    <property type="entry name" value="DUF8082"/>
</dbReference>